<proteinExistence type="predicted"/>
<protein>
    <submittedName>
        <fullName evidence="2">Uncharacterized protein</fullName>
    </submittedName>
</protein>
<evidence type="ECO:0000313" key="3">
    <source>
        <dbReference type="Proteomes" id="UP000215914"/>
    </source>
</evidence>
<organism evidence="2 3">
    <name type="scientific">Helianthus annuus</name>
    <name type="common">Common sunflower</name>
    <dbReference type="NCBI Taxonomy" id="4232"/>
    <lineage>
        <taxon>Eukaryota</taxon>
        <taxon>Viridiplantae</taxon>
        <taxon>Streptophyta</taxon>
        <taxon>Embryophyta</taxon>
        <taxon>Tracheophyta</taxon>
        <taxon>Spermatophyta</taxon>
        <taxon>Magnoliopsida</taxon>
        <taxon>eudicotyledons</taxon>
        <taxon>Gunneridae</taxon>
        <taxon>Pentapetalae</taxon>
        <taxon>asterids</taxon>
        <taxon>campanulids</taxon>
        <taxon>Asterales</taxon>
        <taxon>Asteraceae</taxon>
        <taxon>Asteroideae</taxon>
        <taxon>Heliantheae alliance</taxon>
        <taxon>Heliantheae</taxon>
        <taxon>Helianthus</taxon>
    </lineage>
</organism>
<evidence type="ECO:0000313" key="1">
    <source>
        <dbReference type="EMBL" id="KAF5756059.1"/>
    </source>
</evidence>
<reference evidence="2" key="2">
    <citation type="submission" date="2017-02" db="EMBL/GenBank/DDBJ databases">
        <title>Sunflower complete genome.</title>
        <authorList>
            <person name="Langlade N."/>
            <person name="Munos S."/>
        </authorList>
    </citation>
    <scope>NUCLEOTIDE SEQUENCE [LARGE SCALE GENOMIC DNA]</scope>
    <source>
        <tissue evidence="2">Leaves</tissue>
    </source>
</reference>
<dbReference type="EMBL" id="CM007906">
    <property type="protein sequence ID" value="OTF86827.1"/>
    <property type="molecule type" value="Genomic_DNA"/>
</dbReference>
<dbReference type="InParanoid" id="A0A251RRA8"/>
<reference evidence="1 3" key="1">
    <citation type="journal article" date="2017" name="Nature">
        <title>The sunflower genome provides insights into oil metabolism, flowering and Asterid evolution.</title>
        <authorList>
            <person name="Badouin H."/>
            <person name="Gouzy J."/>
            <person name="Grassa C.J."/>
            <person name="Murat F."/>
            <person name="Staton S.E."/>
            <person name="Cottret L."/>
            <person name="Lelandais-Briere C."/>
            <person name="Owens G.L."/>
            <person name="Carrere S."/>
            <person name="Mayjonade B."/>
            <person name="Legrand L."/>
            <person name="Gill N."/>
            <person name="Kane N.C."/>
            <person name="Bowers J.E."/>
            <person name="Hubner S."/>
            <person name="Bellec A."/>
            <person name="Berard A."/>
            <person name="Berges H."/>
            <person name="Blanchet N."/>
            <person name="Boniface M.C."/>
            <person name="Brunel D."/>
            <person name="Catrice O."/>
            <person name="Chaidir N."/>
            <person name="Claudel C."/>
            <person name="Donnadieu C."/>
            <person name="Faraut T."/>
            <person name="Fievet G."/>
            <person name="Helmstetter N."/>
            <person name="King M."/>
            <person name="Knapp S.J."/>
            <person name="Lai Z."/>
            <person name="Le Paslier M.C."/>
            <person name="Lippi Y."/>
            <person name="Lorenzon L."/>
            <person name="Mandel J.R."/>
            <person name="Marage G."/>
            <person name="Marchand G."/>
            <person name="Marquand E."/>
            <person name="Bret-Mestries E."/>
            <person name="Morien E."/>
            <person name="Nambeesan S."/>
            <person name="Nguyen T."/>
            <person name="Pegot-Espagnet P."/>
            <person name="Pouilly N."/>
            <person name="Raftis F."/>
            <person name="Sallet E."/>
            <person name="Schiex T."/>
            <person name="Thomas J."/>
            <person name="Vandecasteele C."/>
            <person name="Vares D."/>
            <person name="Vear F."/>
            <person name="Vautrin S."/>
            <person name="Crespi M."/>
            <person name="Mangin B."/>
            <person name="Burke J.M."/>
            <person name="Salse J."/>
            <person name="Munos S."/>
            <person name="Vincourt P."/>
            <person name="Rieseberg L.H."/>
            <person name="Langlade N.B."/>
        </authorList>
    </citation>
    <scope>NUCLEOTIDE SEQUENCE [LARGE SCALE GENOMIC DNA]</scope>
    <source>
        <strain evidence="3">cv. SF193</strain>
        <tissue evidence="1">Leaves</tissue>
    </source>
</reference>
<gene>
    <name evidence="2" type="ORF">HannXRQ_Chr17g0555061</name>
    <name evidence="1" type="ORF">HanXRQr2_Chr17g0810131</name>
</gene>
<dbReference type="EMBL" id="MNCJ02000332">
    <property type="protein sequence ID" value="KAF5756059.1"/>
    <property type="molecule type" value="Genomic_DNA"/>
</dbReference>
<sequence>MKQSSAPRSSITTSFFPAILDRNPKSVFPKTMIMLSSSAIVASIIDTSTAALSFHFDSFFQELRGTKCGESCLSEIFVPPLGKPNFWYIFFFGKLHFSSFMFVSDCNE</sequence>
<dbReference type="AlphaFoldDB" id="A0A251RRA8"/>
<reference evidence="1" key="3">
    <citation type="submission" date="2020-06" db="EMBL/GenBank/DDBJ databases">
        <title>Helianthus annuus Genome sequencing and assembly Release 2.</title>
        <authorList>
            <person name="Gouzy J."/>
            <person name="Langlade N."/>
            <person name="Munos S."/>
        </authorList>
    </citation>
    <scope>NUCLEOTIDE SEQUENCE</scope>
    <source>
        <tissue evidence="1">Leaves</tissue>
    </source>
</reference>
<dbReference type="Gramene" id="mRNA:HanXRQr2_Chr17g0810131">
    <property type="protein sequence ID" value="mRNA:HanXRQr2_Chr17g0810131"/>
    <property type="gene ID" value="HanXRQr2_Chr17g0810131"/>
</dbReference>
<accession>A0A251RRA8</accession>
<name>A0A251RRA8_HELAN</name>
<dbReference type="Proteomes" id="UP000215914">
    <property type="component" value="Chromosome 17"/>
</dbReference>
<keyword evidence="3" id="KW-1185">Reference proteome</keyword>
<evidence type="ECO:0000313" key="2">
    <source>
        <dbReference type="EMBL" id="OTF86827.1"/>
    </source>
</evidence>